<evidence type="ECO:0000256" key="1">
    <source>
        <dbReference type="SAM" id="SignalP"/>
    </source>
</evidence>
<dbReference type="Proteomes" id="UP000445000">
    <property type="component" value="Unassembled WGS sequence"/>
</dbReference>
<dbReference type="InterPro" id="IPR013830">
    <property type="entry name" value="SGNH_hydro"/>
</dbReference>
<evidence type="ECO:0000313" key="3">
    <source>
        <dbReference type="EMBL" id="GFE79989.1"/>
    </source>
</evidence>
<accession>A0A829Y9J4</accession>
<evidence type="ECO:0000313" key="4">
    <source>
        <dbReference type="Proteomes" id="UP000445000"/>
    </source>
</evidence>
<feature type="signal peptide" evidence="1">
    <location>
        <begin position="1"/>
        <end position="31"/>
    </location>
</feature>
<dbReference type="Gene3D" id="3.40.50.1110">
    <property type="entry name" value="SGNH hydrolase"/>
    <property type="match status" value="1"/>
</dbReference>
<evidence type="ECO:0000259" key="2">
    <source>
        <dbReference type="Pfam" id="PF13472"/>
    </source>
</evidence>
<reference evidence="4" key="1">
    <citation type="submission" date="2020-01" db="EMBL/GenBank/DDBJ databases">
        <title>'Steroidobacter agaridevorans' sp. nov., agar-degrading bacteria isolated from rhizosphere soils.</title>
        <authorList>
            <person name="Ikenaga M."/>
            <person name="Kataoka M."/>
            <person name="Murouchi A."/>
            <person name="Katsuragi S."/>
            <person name="Sakai M."/>
        </authorList>
    </citation>
    <scope>NUCLEOTIDE SEQUENCE [LARGE SCALE GENOMIC DNA]</scope>
    <source>
        <strain evidence="4">YU21-B</strain>
    </source>
</reference>
<keyword evidence="1" id="KW-0732">Signal</keyword>
<sequence length="425" mass="45002">MKKLAEWSRRQAMRAAAGMLIGIASVASVSAQTTEPASADLGGPRWVATWSVPPMAHGSALGAGSRSFDNQTVRQIIPITVGGSRVRIKLSNEYGVGALIVGAAHVAVQSAGASIVPGTDRALTFRGQASVVIPEGATALSDPVNFAVPSNTRLAISLYFPQNTGFVTYHENANQTAYTSAPGNFSAAVDLPVQDDTSVSRYVLTFVEVLSPRSVDGLALFGDSISEGSTTTLNANRRVSDVLSRWFNPPIGPGRLAVLNQSSGCGRLLFDTCGPKGLSRFDREVLNATGVDQVLIELGYGDIIFPTAFGVPEEIVSAEQIIAGLKQLVGRARLGGLRVYGATIPPNASTPFPNVHTPENEAKRQTVNQWIRTSRQFDAVVEFDVTLRDPSNPLQLLPAYDSGDGIHPNDAGHEAMARAIALSLR</sequence>
<dbReference type="InterPro" id="IPR006311">
    <property type="entry name" value="TAT_signal"/>
</dbReference>
<protein>
    <recommendedName>
        <fullName evidence="2">SGNH hydrolase-type esterase domain-containing protein</fullName>
    </recommendedName>
</protein>
<feature type="domain" description="SGNH hydrolase-type esterase" evidence="2">
    <location>
        <begin position="220"/>
        <end position="415"/>
    </location>
</feature>
<dbReference type="SUPFAM" id="SSF52266">
    <property type="entry name" value="SGNH hydrolase"/>
    <property type="match status" value="1"/>
</dbReference>
<proteinExistence type="predicted"/>
<dbReference type="AlphaFoldDB" id="A0A829Y9J4"/>
<organism evidence="3 4">
    <name type="scientific">Steroidobacter agaridevorans</name>
    <dbReference type="NCBI Taxonomy" id="2695856"/>
    <lineage>
        <taxon>Bacteria</taxon>
        <taxon>Pseudomonadati</taxon>
        <taxon>Pseudomonadota</taxon>
        <taxon>Gammaproteobacteria</taxon>
        <taxon>Steroidobacterales</taxon>
        <taxon>Steroidobacteraceae</taxon>
        <taxon>Steroidobacter</taxon>
    </lineage>
</organism>
<dbReference type="PANTHER" id="PTHR43784:SF2">
    <property type="entry name" value="GDSL-LIKE LIPASE_ACYLHYDROLASE, PUTATIVE (AFU_ORTHOLOGUE AFUA_2G00820)-RELATED"/>
    <property type="match status" value="1"/>
</dbReference>
<dbReference type="PROSITE" id="PS51318">
    <property type="entry name" value="TAT"/>
    <property type="match status" value="1"/>
</dbReference>
<dbReference type="GO" id="GO:0016788">
    <property type="term" value="F:hydrolase activity, acting on ester bonds"/>
    <property type="evidence" value="ECO:0007669"/>
    <property type="project" value="UniProtKB-ARBA"/>
</dbReference>
<dbReference type="PANTHER" id="PTHR43784">
    <property type="entry name" value="GDSL-LIKE LIPASE/ACYLHYDROLASE, PUTATIVE (AFU_ORTHOLOGUE AFUA_2G00820)-RELATED"/>
    <property type="match status" value="1"/>
</dbReference>
<dbReference type="EMBL" id="BLJN01000002">
    <property type="protein sequence ID" value="GFE79989.1"/>
    <property type="molecule type" value="Genomic_DNA"/>
</dbReference>
<dbReference type="InterPro" id="IPR053140">
    <property type="entry name" value="GDSL_Rv0518-like"/>
</dbReference>
<dbReference type="InterPro" id="IPR036514">
    <property type="entry name" value="SGNH_hydro_sf"/>
</dbReference>
<dbReference type="RefSeq" id="WP_161811737.1">
    <property type="nucleotide sequence ID" value="NZ_BLJN01000002.1"/>
</dbReference>
<dbReference type="Pfam" id="PF13472">
    <property type="entry name" value="Lipase_GDSL_2"/>
    <property type="match status" value="1"/>
</dbReference>
<feature type="chain" id="PRO_5032456210" description="SGNH hydrolase-type esterase domain-containing protein" evidence="1">
    <location>
        <begin position="32"/>
        <end position="425"/>
    </location>
</feature>
<keyword evidence="4" id="KW-1185">Reference proteome</keyword>
<name>A0A829Y9J4_9GAMM</name>
<comment type="caution">
    <text evidence="3">The sequence shown here is derived from an EMBL/GenBank/DDBJ whole genome shotgun (WGS) entry which is preliminary data.</text>
</comment>
<gene>
    <name evidence="3" type="ORF">GCM10011487_19890</name>
</gene>